<evidence type="ECO:0000259" key="1">
    <source>
        <dbReference type="Pfam" id="PF25200"/>
    </source>
</evidence>
<dbReference type="Proteomes" id="UP000215155">
    <property type="component" value="Unassembled WGS sequence"/>
</dbReference>
<dbReference type="EMBL" id="NMPZ01000008">
    <property type="protein sequence ID" value="OXL44263.1"/>
    <property type="molecule type" value="Genomic_DNA"/>
</dbReference>
<comment type="caution">
    <text evidence="2">The sequence shown here is derived from an EMBL/GenBank/DDBJ whole genome shotgun (WGS) entry which is preliminary data.</text>
</comment>
<evidence type="ECO:0000313" key="2">
    <source>
        <dbReference type="EMBL" id="OXL44263.1"/>
    </source>
</evidence>
<organism evidence="2 3">
    <name type="scientific">Segatella copri</name>
    <dbReference type="NCBI Taxonomy" id="165179"/>
    <lineage>
        <taxon>Bacteria</taxon>
        <taxon>Pseudomonadati</taxon>
        <taxon>Bacteroidota</taxon>
        <taxon>Bacteroidia</taxon>
        <taxon>Bacteroidales</taxon>
        <taxon>Prevotellaceae</taxon>
        <taxon>Segatella</taxon>
    </lineage>
</organism>
<gene>
    <name evidence="2" type="ORF">CFT61_06395</name>
</gene>
<dbReference type="AlphaFoldDB" id="A0AA91YXC5"/>
<name>A0AA91YXC5_9BACT</name>
<feature type="domain" description="DUF7833" evidence="1">
    <location>
        <begin position="291"/>
        <end position="348"/>
    </location>
</feature>
<sequence>MRNFDKTWIKLPRSFTSWRWYHESKMVHLFLYLLLQANVKKKDYLSLTIYPGQVVTSLVQIAQDTGLSIRNVRTCLKKLSSTKDIKVKSSNKGTIVSICNFERFLQLSNEDDTLGWIKLYRKILSWKWYQDGEKVHLFVHLLLNAIYKSRPDESLSRAQLAISNQDLHTETCIPLSSIWSILGDLEKTGEIEISLQSNLITICNYNQYQGVYDGVFDGDMQVTRNRHAGDTQMTDTRQISDMQVTTPLYRYNDIKAGTSSTHVCACEGRKFQNGKELAEKKPSKESYYFALLDESSWLEAVRSRYHFANIHEVLDLLRTFNLDMQCRGKEKHDDLSDYKSHFCDWLKKQDFKKPKSVYGSRYTPQASDGRTIYGQSF</sequence>
<accession>A0AA91YXC5</accession>
<dbReference type="Pfam" id="PF25200">
    <property type="entry name" value="DUF7833"/>
    <property type="match status" value="1"/>
</dbReference>
<dbReference type="InterPro" id="IPR057155">
    <property type="entry name" value="DUF7833"/>
</dbReference>
<evidence type="ECO:0000313" key="3">
    <source>
        <dbReference type="Proteomes" id="UP000215155"/>
    </source>
</evidence>
<reference evidence="2 3" key="1">
    <citation type="submission" date="2017-07" db="EMBL/GenBank/DDBJ databases">
        <title>Draft genome sequence of Prevotella copri isolated from the gut of healthy adult Indian.</title>
        <authorList>
            <person name="Das B."/>
            <person name="Bag S."/>
            <person name="Ghosh T.S."/>
        </authorList>
    </citation>
    <scope>NUCLEOTIDE SEQUENCE [LARGE SCALE GENOMIC DNA]</scope>
    <source>
        <strain evidence="2 3">Indica</strain>
    </source>
</reference>
<proteinExistence type="predicted"/>
<protein>
    <recommendedName>
        <fullName evidence="1">DUF7833 domain-containing protein</fullName>
    </recommendedName>
</protein>